<sequence>MIGVSNTFSPHSYRLCKANKCEIKGYSESESESESDSICIRRRFGFPSISSKLSSDGYALSPSATVNSSSLFTILPI</sequence>
<gene>
    <name evidence="1" type="ORF">AX774_g1902</name>
</gene>
<accession>A0A1R1PUG4</accession>
<dbReference type="EMBL" id="LSSK01000177">
    <property type="protein sequence ID" value="OMH84573.1"/>
    <property type="molecule type" value="Genomic_DNA"/>
</dbReference>
<keyword evidence="2" id="KW-1185">Reference proteome</keyword>
<evidence type="ECO:0000313" key="1">
    <source>
        <dbReference type="EMBL" id="OMH84573.1"/>
    </source>
</evidence>
<comment type="caution">
    <text evidence="1">The sequence shown here is derived from an EMBL/GenBank/DDBJ whole genome shotgun (WGS) entry which is preliminary data.</text>
</comment>
<protein>
    <submittedName>
        <fullName evidence="1">Uncharacterized protein</fullName>
    </submittedName>
</protein>
<evidence type="ECO:0000313" key="2">
    <source>
        <dbReference type="Proteomes" id="UP000188320"/>
    </source>
</evidence>
<proteinExistence type="predicted"/>
<dbReference type="AlphaFoldDB" id="A0A1R1PUG4"/>
<reference evidence="2" key="1">
    <citation type="submission" date="2017-01" db="EMBL/GenBank/DDBJ databases">
        <authorList>
            <person name="Wang Y."/>
            <person name="White M."/>
            <person name="Kvist S."/>
            <person name="Moncalvo J.-M."/>
        </authorList>
    </citation>
    <scope>NUCLEOTIDE SEQUENCE [LARGE SCALE GENOMIC DNA]</scope>
    <source>
        <strain evidence="2">COL-18-3</strain>
    </source>
</reference>
<organism evidence="1 2">
    <name type="scientific">Zancudomyces culisetae</name>
    <name type="common">Gut fungus</name>
    <name type="synonym">Smittium culisetae</name>
    <dbReference type="NCBI Taxonomy" id="1213189"/>
    <lineage>
        <taxon>Eukaryota</taxon>
        <taxon>Fungi</taxon>
        <taxon>Fungi incertae sedis</taxon>
        <taxon>Zoopagomycota</taxon>
        <taxon>Kickxellomycotina</taxon>
        <taxon>Harpellomycetes</taxon>
        <taxon>Harpellales</taxon>
        <taxon>Legeriomycetaceae</taxon>
        <taxon>Zancudomyces</taxon>
    </lineage>
</organism>
<dbReference type="Proteomes" id="UP000188320">
    <property type="component" value="Unassembled WGS sequence"/>
</dbReference>
<name>A0A1R1PUG4_ZANCU</name>